<evidence type="ECO:0000313" key="2">
    <source>
        <dbReference type="EMBL" id="KAK5645426.1"/>
    </source>
</evidence>
<feature type="region of interest" description="Disordered" evidence="1">
    <location>
        <begin position="245"/>
        <end position="269"/>
    </location>
</feature>
<accession>A0AAN7ZPW5</accession>
<dbReference type="InterPro" id="IPR036322">
    <property type="entry name" value="WD40_repeat_dom_sf"/>
</dbReference>
<organism evidence="2 3">
    <name type="scientific">Pyrocoelia pectoralis</name>
    <dbReference type="NCBI Taxonomy" id="417401"/>
    <lineage>
        <taxon>Eukaryota</taxon>
        <taxon>Metazoa</taxon>
        <taxon>Ecdysozoa</taxon>
        <taxon>Arthropoda</taxon>
        <taxon>Hexapoda</taxon>
        <taxon>Insecta</taxon>
        <taxon>Pterygota</taxon>
        <taxon>Neoptera</taxon>
        <taxon>Endopterygota</taxon>
        <taxon>Coleoptera</taxon>
        <taxon>Polyphaga</taxon>
        <taxon>Elateriformia</taxon>
        <taxon>Elateroidea</taxon>
        <taxon>Lampyridae</taxon>
        <taxon>Lampyrinae</taxon>
        <taxon>Pyrocoelia</taxon>
    </lineage>
</organism>
<comment type="caution">
    <text evidence="2">The sequence shown here is derived from an EMBL/GenBank/DDBJ whole genome shotgun (WGS) entry which is preliminary data.</text>
</comment>
<dbReference type="Proteomes" id="UP001329430">
    <property type="component" value="Chromosome 4"/>
</dbReference>
<sequence>MSLPLQNLFDIKCLLDKIDIQLCCRTENGIKQLLALVTDEGDIVLHYVYGELSAVVKRLSWFNESGKKIQAICFDPTCTWLLVIAIDSSLYIIPALSLVDKRQRVDCKWSVTDLTHFCKPPSTSDSKPLSVVWWQTLDCNQNALVGYEDGIIALVSLTDGRCLATCNIGDAVTRLYLCQDNSLDCVSLLINGESGQQWRLILEQHSTSYIWPPEVNASLTDSATSRLLSLKQIGAEKLASLKQRFEGRSGRRDSQASDSPSDSSSHSDTLHVGPELLPHLCDTFFAPQYARNRYLFSAFYKPTCLLTIHAVDIESAPLYVHKLPCQTNYLLLTNRLIYSIKDELNVLSIISTQLSECRLDGDVCLMLLIYSIIDAIYKSNL</sequence>
<feature type="compositionally biased region" description="Low complexity" evidence="1">
    <location>
        <begin position="256"/>
        <end position="267"/>
    </location>
</feature>
<proteinExistence type="predicted"/>
<keyword evidence="3" id="KW-1185">Reference proteome</keyword>
<feature type="compositionally biased region" description="Basic and acidic residues" evidence="1">
    <location>
        <begin position="245"/>
        <end position="255"/>
    </location>
</feature>
<evidence type="ECO:0000256" key="1">
    <source>
        <dbReference type="SAM" id="MobiDB-lite"/>
    </source>
</evidence>
<gene>
    <name evidence="2" type="ORF">RI129_006726</name>
</gene>
<name>A0AAN7ZPW5_9COLE</name>
<reference evidence="2 3" key="1">
    <citation type="journal article" date="2024" name="Insects">
        <title>An Improved Chromosome-Level Genome Assembly of the Firefly Pyrocoelia pectoralis.</title>
        <authorList>
            <person name="Fu X."/>
            <person name="Meyer-Rochow V.B."/>
            <person name="Ballantyne L."/>
            <person name="Zhu X."/>
        </authorList>
    </citation>
    <scope>NUCLEOTIDE SEQUENCE [LARGE SCALE GENOMIC DNA]</scope>
    <source>
        <strain evidence="2">XCY_ONT2</strain>
    </source>
</reference>
<protein>
    <submittedName>
        <fullName evidence="2">Uncharacterized protein</fullName>
    </submittedName>
</protein>
<dbReference type="SUPFAM" id="SSF50978">
    <property type="entry name" value="WD40 repeat-like"/>
    <property type="match status" value="1"/>
</dbReference>
<evidence type="ECO:0000313" key="3">
    <source>
        <dbReference type="Proteomes" id="UP001329430"/>
    </source>
</evidence>
<dbReference type="EMBL" id="JAVRBK010000004">
    <property type="protein sequence ID" value="KAK5645426.1"/>
    <property type="molecule type" value="Genomic_DNA"/>
</dbReference>
<dbReference type="AlphaFoldDB" id="A0AAN7ZPW5"/>